<dbReference type="UniPathway" id="UPA00223">
    <property type="reaction ID" value="UER00999"/>
</dbReference>
<evidence type="ECO:0000313" key="11">
    <source>
        <dbReference type="Proteomes" id="UP000323521"/>
    </source>
</evidence>
<dbReference type="Gene3D" id="3.40.50.720">
    <property type="entry name" value="NAD(P)-binding Rossmann-like Domain"/>
    <property type="match status" value="1"/>
</dbReference>
<dbReference type="Pfam" id="PF00549">
    <property type="entry name" value="Ligase_CoA"/>
    <property type="match status" value="1"/>
</dbReference>
<comment type="caution">
    <text evidence="5">Lacks conserved residue(s) required for the propagation of feature annotation.</text>
</comment>
<dbReference type="SUPFAM" id="SSF51735">
    <property type="entry name" value="NAD(P)-binding Rossmann-fold domains"/>
    <property type="match status" value="1"/>
</dbReference>
<proteinExistence type="inferred from homology"/>
<dbReference type="PIRSF" id="PIRSF001553">
    <property type="entry name" value="SucCS_alpha"/>
    <property type="match status" value="1"/>
</dbReference>
<keyword evidence="11" id="KW-1185">Reference proteome</keyword>
<dbReference type="Proteomes" id="UP000323521">
    <property type="component" value="Chromosome"/>
</dbReference>
<keyword evidence="1 5" id="KW-0816">Tricarboxylic acid cycle</keyword>
<evidence type="ECO:0000256" key="6">
    <source>
        <dbReference type="PIRSR" id="PIRSR001553-1"/>
    </source>
</evidence>
<feature type="binding site" evidence="5">
    <location>
        <position position="43"/>
    </location>
    <ligand>
        <name>CoA</name>
        <dbReference type="ChEBI" id="CHEBI:57287"/>
    </ligand>
</feature>
<comment type="subunit">
    <text evidence="5 8">Heterotetramer of two alpha and two beta subunits.</text>
</comment>
<dbReference type="RefSeq" id="WP_148137945.1">
    <property type="nucleotide sequence ID" value="NZ_CP017634.1"/>
</dbReference>
<evidence type="ECO:0000313" key="10">
    <source>
        <dbReference type="EMBL" id="ATW26081.1"/>
    </source>
</evidence>
<dbReference type="EC" id="6.2.1.5" evidence="5"/>
<dbReference type="GO" id="GO:0006099">
    <property type="term" value="P:tricarboxylic acid cycle"/>
    <property type="evidence" value="ECO:0007669"/>
    <property type="project" value="UniProtKB-UniRule"/>
</dbReference>
<dbReference type="EMBL" id="CP017634">
    <property type="protein sequence ID" value="ATW26081.1"/>
    <property type="molecule type" value="Genomic_DNA"/>
</dbReference>
<dbReference type="InterPro" id="IPR036291">
    <property type="entry name" value="NAD(P)-bd_dom_sf"/>
</dbReference>
<dbReference type="NCBIfam" id="TIGR01019">
    <property type="entry name" value="sucCoAalpha"/>
    <property type="match status" value="1"/>
</dbReference>
<protein>
    <recommendedName>
        <fullName evidence="5">Succinate--CoA ligase [ADP-forming] subunit alpha</fullName>
        <ecNumber evidence="5">6.2.1.5</ecNumber>
    </recommendedName>
    <alternativeName>
        <fullName evidence="5">Succinyl-CoA synthetase subunit alpha</fullName>
        <shortName evidence="5">SCS-alpha</shortName>
    </alternativeName>
</protein>
<evidence type="ECO:0000256" key="1">
    <source>
        <dbReference type="ARBA" id="ARBA00022532"/>
    </source>
</evidence>
<evidence type="ECO:0000256" key="4">
    <source>
        <dbReference type="ARBA" id="ARBA00060724"/>
    </source>
</evidence>
<dbReference type="InterPro" id="IPR016102">
    <property type="entry name" value="Succinyl-CoA_synth-like"/>
</dbReference>
<sequence length="296" mass="30879">MAIYIDQHTQVLIQGITGRQGTFHAWQMVKYGTKVVAGVSPGKGGQKIDDIPVYNTVAEAVNDQPIDASILFVPAASAKDGAFEAMAAGVKLLVLLPEHIPIHDAMAIVNYAKCKGTTVIGPNTFGVVSSGKCKIGIPPNQYFVPGPVGVVARSGTLSYEIVGAMAAERLGTTTVVGLGGDRVVGLNFIDVLKEFQKDPETKVIVLVGEIGGTAEEEAAAYIKEHITKPVVAYLAGKSAPAGKRMGHAGAIIERGMGTFEGKVKALNAVGVDVATLSFEVPELVKKALNKKIAFGA</sequence>
<evidence type="ECO:0000256" key="8">
    <source>
        <dbReference type="RuleBase" id="RU000699"/>
    </source>
</evidence>
<evidence type="ECO:0000259" key="9">
    <source>
        <dbReference type="SMART" id="SM00881"/>
    </source>
</evidence>
<gene>
    <name evidence="5" type="primary">sucD</name>
    <name evidence="10" type="ORF">DCMF_16030</name>
</gene>
<comment type="catalytic activity">
    <reaction evidence="5 8">
        <text>succinate + ATP + CoA = succinyl-CoA + ADP + phosphate</text>
        <dbReference type="Rhea" id="RHEA:17661"/>
        <dbReference type="ChEBI" id="CHEBI:30031"/>
        <dbReference type="ChEBI" id="CHEBI:30616"/>
        <dbReference type="ChEBI" id="CHEBI:43474"/>
        <dbReference type="ChEBI" id="CHEBI:57287"/>
        <dbReference type="ChEBI" id="CHEBI:57292"/>
        <dbReference type="ChEBI" id="CHEBI:456216"/>
        <dbReference type="EC" id="6.2.1.5"/>
    </reaction>
</comment>
<dbReference type="PROSITE" id="PS00399">
    <property type="entry name" value="SUCCINYL_COA_LIG_2"/>
    <property type="match status" value="1"/>
</dbReference>
<keyword evidence="3 5" id="KW-0547">Nucleotide-binding</keyword>
<feature type="domain" description="CoA-binding" evidence="9">
    <location>
        <begin position="4"/>
        <end position="100"/>
    </location>
</feature>
<dbReference type="Gene3D" id="3.40.50.261">
    <property type="entry name" value="Succinyl-CoA synthetase domains"/>
    <property type="match status" value="1"/>
</dbReference>
<dbReference type="FunFam" id="3.40.50.261:FF:000006">
    <property type="entry name" value="Succinate--CoA ligase [ADP-forming] subunit alpha"/>
    <property type="match status" value="1"/>
</dbReference>
<name>A0A3G1KUG0_FORW1</name>
<comment type="similarity">
    <text evidence="4 5 7">Belongs to the succinate/malate CoA ligase alpha subunit family.</text>
</comment>
<comment type="catalytic activity">
    <reaction evidence="5">
        <text>GTP + succinate + CoA = succinyl-CoA + GDP + phosphate</text>
        <dbReference type="Rhea" id="RHEA:22120"/>
        <dbReference type="ChEBI" id="CHEBI:30031"/>
        <dbReference type="ChEBI" id="CHEBI:37565"/>
        <dbReference type="ChEBI" id="CHEBI:43474"/>
        <dbReference type="ChEBI" id="CHEBI:57287"/>
        <dbReference type="ChEBI" id="CHEBI:57292"/>
        <dbReference type="ChEBI" id="CHEBI:58189"/>
    </reaction>
</comment>
<dbReference type="PANTHER" id="PTHR11117:SF2">
    <property type="entry name" value="SUCCINATE--COA LIGASE [ADP_GDP-FORMING] SUBUNIT ALPHA, MITOCHONDRIAL"/>
    <property type="match status" value="1"/>
</dbReference>
<dbReference type="OrthoDB" id="9807196at2"/>
<dbReference type="SUPFAM" id="SSF52210">
    <property type="entry name" value="Succinyl-CoA synthetase domains"/>
    <property type="match status" value="1"/>
</dbReference>
<feature type="active site" description="Tele-phosphohistidine intermediate" evidence="5 6">
    <location>
        <position position="247"/>
    </location>
</feature>
<dbReference type="InterPro" id="IPR005810">
    <property type="entry name" value="CoA_lig_alpha"/>
</dbReference>
<keyword evidence="2 5" id="KW-0436">Ligase</keyword>
<organism evidence="10 11">
    <name type="scientific">Formimonas warabiya</name>
    <dbReference type="NCBI Taxonomy" id="1761012"/>
    <lineage>
        <taxon>Bacteria</taxon>
        <taxon>Bacillati</taxon>
        <taxon>Bacillota</taxon>
        <taxon>Clostridia</taxon>
        <taxon>Eubacteriales</taxon>
        <taxon>Peptococcaceae</taxon>
        <taxon>Candidatus Formimonas</taxon>
    </lineage>
</organism>
<reference evidence="10 11" key="1">
    <citation type="submission" date="2016-10" db="EMBL/GenBank/DDBJ databases">
        <title>Complete Genome Sequence of Peptococcaceae strain DCMF.</title>
        <authorList>
            <person name="Edwards R.J."/>
            <person name="Holland S.I."/>
            <person name="Deshpande N.P."/>
            <person name="Wong Y.K."/>
            <person name="Ertan H."/>
            <person name="Manefield M."/>
            <person name="Russell T.L."/>
            <person name="Lee M.J."/>
        </authorList>
    </citation>
    <scope>NUCLEOTIDE SEQUENCE [LARGE SCALE GENOMIC DNA]</scope>
    <source>
        <strain evidence="10 11">DCMF</strain>
    </source>
</reference>
<comment type="pathway">
    <text evidence="5 8">Carbohydrate metabolism; tricarboxylic acid cycle; succinate from succinyl-CoA (ligase route): step 1/1.</text>
</comment>
<dbReference type="GO" id="GO:0009361">
    <property type="term" value="C:succinate-CoA ligase complex (ADP-forming)"/>
    <property type="evidence" value="ECO:0007669"/>
    <property type="project" value="TreeGrafter"/>
</dbReference>
<dbReference type="PANTHER" id="PTHR11117">
    <property type="entry name" value="SUCCINYL-COA LIGASE SUBUNIT ALPHA"/>
    <property type="match status" value="1"/>
</dbReference>
<dbReference type="InterPro" id="IPR017440">
    <property type="entry name" value="Cit_synth/succinyl-CoA_lig_AS"/>
</dbReference>
<dbReference type="GO" id="GO:0004776">
    <property type="term" value="F:succinate-CoA ligase (GDP-forming) activity"/>
    <property type="evidence" value="ECO:0007669"/>
    <property type="project" value="TreeGrafter"/>
</dbReference>
<dbReference type="SMART" id="SM00881">
    <property type="entry name" value="CoA_binding"/>
    <property type="match status" value="1"/>
</dbReference>
<feature type="binding site" evidence="5">
    <location>
        <begin position="17"/>
        <end position="20"/>
    </location>
    <ligand>
        <name>CoA</name>
        <dbReference type="ChEBI" id="CHEBI:57287"/>
    </ligand>
</feature>
<evidence type="ECO:0000256" key="7">
    <source>
        <dbReference type="RuleBase" id="RU000677"/>
    </source>
</evidence>
<dbReference type="Pfam" id="PF02629">
    <property type="entry name" value="CoA_binding"/>
    <property type="match status" value="1"/>
</dbReference>
<dbReference type="KEGG" id="fwa:DCMF_16030"/>
<dbReference type="PRINTS" id="PR01798">
    <property type="entry name" value="SCOASYNTHASE"/>
</dbReference>
<dbReference type="AlphaFoldDB" id="A0A3G1KUG0"/>
<dbReference type="FunFam" id="3.40.50.720:FF:000277">
    <property type="entry name" value="Succinate--CoA ligase [ADP-forming] subunit alpha"/>
    <property type="match status" value="1"/>
</dbReference>
<comment type="function">
    <text evidence="5 8">Succinyl-CoA synthetase functions in the citric acid cycle (TCA), coupling the hydrolysis of succinyl-CoA to the synthesis of either ATP or GTP and thus represents the only step of substrate-level phosphorylation in the TCA. The alpha subunit of the enzyme binds the substrates coenzyme A and phosphate, while succinate binding and nucleotide specificity is provided by the beta subunit.</text>
</comment>
<evidence type="ECO:0000256" key="5">
    <source>
        <dbReference type="HAMAP-Rule" id="MF_01988"/>
    </source>
</evidence>
<dbReference type="GO" id="GO:0004775">
    <property type="term" value="F:succinate-CoA ligase (ADP-forming) activity"/>
    <property type="evidence" value="ECO:0007669"/>
    <property type="project" value="UniProtKB-UniRule"/>
</dbReference>
<evidence type="ECO:0000256" key="3">
    <source>
        <dbReference type="ARBA" id="ARBA00022741"/>
    </source>
</evidence>
<dbReference type="GO" id="GO:0000166">
    <property type="term" value="F:nucleotide binding"/>
    <property type="evidence" value="ECO:0007669"/>
    <property type="project" value="UniProtKB-KW"/>
</dbReference>
<dbReference type="InterPro" id="IPR005811">
    <property type="entry name" value="SUCC_ACL_C"/>
</dbReference>
<dbReference type="InterPro" id="IPR003781">
    <property type="entry name" value="CoA-bd"/>
</dbReference>
<feature type="binding site" evidence="5">
    <location>
        <position position="159"/>
    </location>
    <ligand>
        <name>substrate</name>
        <note>ligand shared with subunit beta</note>
    </ligand>
</feature>
<dbReference type="NCBIfam" id="NF004230">
    <property type="entry name" value="PRK05678.1"/>
    <property type="match status" value="1"/>
</dbReference>
<evidence type="ECO:0000256" key="2">
    <source>
        <dbReference type="ARBA" id="ARBA00022598"/>
    </source>
</evidence>
<dbReference type="HAMAP" id="MF_01988">
    <property type="entry name" value="Succ_CoA_alpha"/>
    <property type="match status" value="1"/>
</dbReference>
<accession>A0A3G1KUG0</accession>